<evidence type="ECO:0000259" key="6">
    <source>
        <dbReference type="PROSITE" id="PS50850"/>
    </source>
</evidence>
<dbReference type="GO" id="GO:0055056">
    <property type="term" value="F:D-glucose transmembrane transporter activity"/>
    <property type="evidence" value="ECO:0007669"/>
    <property type="project" value="TreeGrafter"/>
</dbReference>
<dbReference type="PROSITE" id="PS50850">
    <property type="entry name" value="MFS"/>
    <property type="match status" value="1"/>
</dbReference>
<evidence type="ECO:0000313" key="7">
    <source>
        <dbReference type="EMBL" id="KPP56171.1"/>
    </source>
</evidence>
<accession>A0A0P7T5G1</accession>
<dbReference type="Proteomes" id="UP000034805">
    <property type="component" value="Unassembled WGS sequence"/>
</dbReference>
<dbReference type="Pfam" id="PF00083">
    <property type="entry name" value="Sugar_tr"/>
    <property type="match status" value="2"/>
</dbReference>
<dbReference type="GO" id="GO:0070837">
    <property type="term" value="P:dehydroascorbic acid transport"/>
    <property type="evidence" value="ECO:0007669"/>
    <property type="project" value="TreeGrafter"/>
</dbReference>
<dbReference type="GO" id="GO:0005886">
    <property type="term" value="C:plasma membrane"/>
    <property type="evidence" value="ECO:0007669"/>
    <property type="project" value="TreeGrafter"/>
</dbReference>
<dbReference type="InterPro" id="IPR036259">
    <property type="entry name" value="MFS_trans_sf"/>
</dbReference>
<evidence type="ECO:0000313" key="8">
    <source>
        <dbReference type="Proteomes" id="UP000034805"/>
    </source>
</evidence>
<evidence type="ECO:0000256" key="2">
    <source>
        <dbReference type="ARBA" id="ARBA00022692"/>
    </source>
</evidence>
<feature type="transmembrane region" description="Helical" evidence="5">
    <location>
        <begin position="89"/>
        <end position="107"/>
    </location>
</feature>
<gene>
    <name evidence="7" type="ORF">Z043_126260</name>
</gene>
<dbReference type="GO" id="GO:0046323">
    <property type="term" value="P:D-glucose import"/>
    <property type="evidence" value="ECO:0007669"/>
    <property type="project" value="TreeGrafter"/>
</dbReference>
<proteinExistence type="predicted"/>
<dbReference type="PANTHER" id="PTHR23503:SF25">
    <property type="entry name" value="MAJOR FACILITATOR SUPERFAMILY (MFS) PROFILE DOMAIN-CONTAINING PROTEIN"/>
    <property type="match status" value="1"/>
</dbReference>
<name>A0A0P7T5G1_SCLFO</name>
<protein>
    <recommendedName>
        <fullName evidence="6">Major facilitator superfamily (MFS) profile domain-containing protein</fullName>
    </recommendedName>
</protein>
<dbReference type="InterPro" id="IPR045263">
    <property type="entry name" value="GLUT"/>
</dbReference>
<comment type="subcellular location">
    <subcellularLocation>
        <location evidence="1">Membrane</location>
        <topology evidence="1">Multi-pass membrane protein</topology>
    </subcellularLocation>
</comment>
<dbReference type="PANTHER" id="PTHR23503">
    <property type="entry name" value="SOLUTE CARRIER FAMILY 2"/>
    <property type="match status" value="1"/>
</dbReference>
<organism evidence="7 8">
    <name type="scientific">Scleropages formosus</name>
    <name type="common">Asian bonytongue</name>
    <name type="synonym">Osteoglossum formosum</name>
    <dbReference type="NCBI Taxonomy" id="113540"/>
    <lineage>
        <taxon>Eukaryota</taxon>
        <taxon>Metazoa</taxon>
        <taxon>Chordata</taxon>
        <taxon>Craniata</taxon>
        <taxon>Vertebrata</taxon>
        <taxon>Euteleostomi</taxon>
        <taxon>Actinopterygii</taxon>
        <taxon>Neopterygii</taxon>
        <taxon>Teleostei</taxon>
        <taxon>Osteoglossocephala</taxon>
        <taxon>Osteoglossomorpha</taxon>
        <taxon>Osteoglossiformes</taxon>
        <taxon>Osteoglossidae</taxon>
        <taxon>Scleropages</taxon>
    </lineage>
</organism>
<keyword evidence="3 5" id="KW-1133">Transmembrane helix</keyword>
<dbReference type="InterPro" id="IPR005828">
    <property type="entry name" value="MFS_sugar_transport-like"/>
</dbReference>
<feature type="non-terminal residue" evidence="7">
    <location>
        <position position="1"/>
    </location>
</feature>
<evidence type="ECO:0000256" key="4">
    <source>
        <dbReference type="ARBA" id="ARBA00023136"/>
    </source>
</evidence>
<dbReference type="EMBL" id="JARO02025584">
    <property type="protein sequence ID" value="KPP56171.1"/>
    <property type="molecule type" value="Genomic_DNA"/>
</dbReference>
<evidence type="ECO:0000256" key="3">
    <source>
        <dbReference type="ARBA" id="ARBA00022989"/>
    </source>
</evidence>
<feature type="transmembrane region" description="Helical" evidence="5">
    <location>
        <begin position="58"/>
        <end position="82"/>
    </location>
</feature>
<feature type="domain" description="Major facilitator superfamily (MFS) profile" evidence="6">
    <location>
        <begin position="10"/>
        <end position="195"/>
    </location>
</feature>
<feature type="non-terminal residue" evidence="7">
    <location>
        <position position="195"/>
    </location>
</feature>
<evidence type="ECO:0000256" key="5">
    <source>
        <dbReference type="SAM" id="Phobius"/>
    </source>
</evidence>
<keyword evidence="4 5" id="KW-0472">Membrane</keyword>
<dbReference type="Gene3D" id="1.20.1250.20">
    <property type="entry name" value="MFS general substrate transporter like domains"/>
    <property type="match status" value="1"/>
</dbReference>
<evidence type="ECO:0000256" key="1">
    <source>
        <dbReference type="ARBA" id="ARBA00004141"/>
    </source>
</evidence>
<keyword evidence="2 5" id="KW-0812">Transmembrane</keyword>
<dbReference type="AlphaFoldDB" id="A0A0P7T5G1"/>
<comment type="caution">
    <text evidence="7">The sequence shown here is derived from an EMBL/GenBank/DDBJ whole genome shotgun (WGS) entry which is preliminary data.</text>
</comment>
<dbReference type="InterPro" id="IPR020846">
    <property type="entry name" value="MFS_dom"/>
</dbReference>
<dbReference type="SUPFAM" id="SSF103473">
    <property type="entry name" value="MFS general substrate transporter"/>
    <property type="match status" value="1"/>
</dbReference>
<reference evidence="7 8" key="1">
    <citation type="submission" date="2015-08" db="EMBL/GenBank/DDBJ databases">
        <title>The genome of the Asian arowana (Scleropages formosus).</title>
        <authorList>
            <person name="Tan M.H."/>
            <person name="Gan H.M."/>
            <person name="Croft L.J."/>
            <person name="Austin C.M."/>
        </authorList>
    </citation>
    <scope>NUCLEOTIDE SEQUENCE [LARGE SCALE GENOMIC DNA]</scope>
    <source>
        <strain evidence="7">Aro1</strain>
    </source>
</reference>
<sequence length="195" mass="20620">HLTTSLLAVTLLTSFGSSMLYGYNLAVVNSPAGYIKDFYNRTIVSRNGTGVSEKTLTVMYSLTVSVFAIGGLVGSLLVGILVTKFGRKGTVVNSSVLVFIAGSLMGLSRICGSPEMVILGRFITGIHSGNRNRDARRQRRCAPYGGASEAHPRHSGLLSPPGVSLSVVPMYLGEIAPKNLRGFLGLIPSIFICVG</sequence>